<evidence type="ECO:0000313" key="2">
    <source>
        <dbReference type="Proteomes" id="UP001447188"/>
    </source>
</evidence>
<protein>
    <submittedName>
        <fullName evidence="1">Uncharacterized protein</fullName>
    </submittedName>
</protein>
<dbReference type="Proteomes" id="UP001447188">
    <property type="component" value="Unassembled WGS sequence"/>
</dbReference>
<sequence length="188" mass="20612">MALLVRGEEAGRNLVENETIYGTPWQGEGSLKDERVAVITAVEKKIDDAIIERREPRVTPQRRWPDVQPFAYWIKGTHTFVPIPTINPASTQVQLPNISLTLSYFGSNRGANADAPNALNPMPAITGTLLRVGAEKELAMIEEAPNIRPLLRSRVVVAWPNIKAPMEASTGVNIFLAYVAGDITVDGK</sequence>
<accession>A0ABR3GXT5</accession>
<organism evidence="1 2">
    <name type="scientific">Discina gigas</name>
    <dbReference type="NCBI Taxonomy" id="1032678"/>
    <lineage>
        <taxon>Eukaryota</taxon>
        <taxon>Fungi</taxon>
        <taxon>Dikarya</taxon>
        <taxon>Ascomycota</taxon>
        <taxon>Pezizomycotina</taxon>
        <taxon>Pezizomycetes</taxon>
        <taxon>Pezizales</taxon>
        <taxon>Discinaceae</taxon>
        <taxon>Discina</taxon>
    </lineage>
</organism>
<proteinExistence type="predicted"/>
<keyword evidence="2" id="KW-1185">Reference proteome</keyword>
<name>A0ABR3GXT5_9PEZI</name>
<dbReference type="EMBL" id="JBBBZM010000002">
    <property type="protein sequence ID" value="KAL0640674.1"/>
    <property type="molecule type" value="Genomic_DNA"/>
</dbReference>
<gene>
    <name evidence="1" type="ORF">Q9L58_000345</name>
</gene>
<evidence type="ECO:0000313" key="1">
    <source>
        <dbReference type="EMBL" id="KAL0640674.1"/>
    </source>
</evidence>
<comment type="caution">
    <text evidence="1">The sequence shown here is derived from an EMBL/GenBank/DDBJ whole genome shotgun (WGS) entry which is preliminary data.</text>
</comment>
<reference evidence="1 2" key="1">
    <citation type="submission" date="2024-02" db="EMBL/GenBank/DDBJ databases">
        <title>Discinaceae phylogenomics.</title>
        <authorList>
            <person name="Dirks A.C."/>
            <person name="James T.Y."/>
        </authorList>
    </citation>
    <scope>NUCLEOTIDE SEQUENCE [LARGE SCALE GENOMIC DNA]</scope>
    <source>
        <strain evidence="1 2">ACD0624</strain>
    </source>
</reference>